<sequence>MKRYRLFRMLRQKCRNERDPRSPGRKTKDRRTGTEKKLWTLIVKDSLAVCGCSAFRRQENSIRCLSF</sequence>
<protein>
    <submittedName>
        <fullName evidence="1">Uncharacterized protein</fullName>
    </submittedName>
</protein>
<evidence type="ECO:0000313" key="1">
    <source>
        <dbReference type="EMBL" id="KZS18760.1"/>
    </source>
</evidence>
<reference evidence="1 2" key="1">
    <citation type="submission" date="2016-03" db="EMBL/GenBank/DDBJ databases">
        <title>EvidentialGene: Evidence-directed Construction of Genes on Genomes.</title>
        <authorList>
            <person name="Gilbert D.G."/>
            <person name="Choi J.-H."/>
            <person name="Mockaitis K."/>
            <person name="Colbourne J."/>
            <person name="Pfrender M."/>
        </authorList>
    </citation>
    <scope>NUCLEOTIDE SEQUENCE [LARGE SCALE GENOMIC DNA]</scope>
    <source>
        <strain evidence="1 2">Xinb3</strain>
        <tissue evidence="1">Complete organism</tissue>
    </source>
</reference>
<dbReference type="AlphaFoldDB" id="A0A162PDL8"/>
<keyword evidence="2" id="KW-1185">Reference proteome</keyword>
<evidence type="ECO:0000313" key="2">
    <source>
        <dbReference type="Proteomes" id="UP000076858"/>
    </source>
</evidence>
<comment type="caution">
    <text evidence="1">The sequence shown here is derived from an EMBL/GenBank/DDBJ whole genome shotgun (WGS) entry which is preliminary data.</text>
</comment>
<accession>A0A162PDL8</accession>
<gene>
    <name evidence="1" type="ORF">APZ42_015368</name>
</gene>
<dbReference type="Proteomes" id="UP000076858">
    <property type="component" value="Unassembled WGS sequence"/>
</dbReference>
<dbReference type="EMBL" id="LRGB01000512">
    <property type="protein sequence ID" value="KZS18760.1"/>
    <property type="molecule type" value="Genomic_DNA"/>
</dbReference>
<proteinExistence type="predicted"/>
<organism evidence="1 2">
    <name type="scientific">Daphnia magna</name>
    <dbReference type="NCBI Taxonomy" id="35525"/>
    <lineage>
        <taxon>Eukaryota</taxon>
        <taxon>Metazoa</taxon>
        <taxon>Ecdysozoa</taxon>
        <taxon>Arthropoda</taxon>
        <taxon>Crustacea</taxon>
        <taxon>Branchiopoda</taxon>
        <taxon>Diplostraca</taxon>
        <taxon>Cladocera</taxon>
        <taxon>Anomopoda</taxon>
        <taxon>Daphniidae</taxon>
        <taxon>Daphnia</taxon>
    </lineage>
</organism>
<name>A0A162PDL8_9CRUS</name>